<reference evidence="1" key="1">
    <citation type="journal article" date="2018" name="Genome Biol.">
        <title>SKESA: strategic k-mer extension for scrupulous assemblies.</title>
        <authorList>
            <person name="Souvorov A."/>
            <person name="Agarwala R."/>
            <person name="Lipman D.J."/>
        </authorList>
    </citation>
    <scope>NUCLEOTIDE SEQUENCE</scope>
    <source>
        <strain evidence="1">166-88</strain>
    </source>
</reference>
<sequence length="84" mass="9405">MLNKTENNTNINSVNPCSVEGLIALKDNKDRTHIVQRELISHTEDASHIERSPATTVFFVSGKWIRVFLSGEELAKRLGINIAD</sequence>
<organism evidence="1">
    <name type="scientific">Salmonella enterica subsp. houtenae serovar 44:z36[z38]:-</name>
    <dbReference type="NCBI Taxonomy" id="1967609"/>
    <lineage>
        <taxon>Bacteria</taxon>
        <taxon>Pseudomonadati</taxon>
        <taxon>Pseudomonadota</taxon>
        <taxon>Gammaproteobacteria</taxon>
        <taxon>Enterobacterales</taxon>
        <taxon>Enterobacteriaceae</taxon>
        <taxon>Salmonella</taxon>
    </lineage>
</organism>
<evidence type="ECO:0000313" key="1">
    <source>
        <dbReference type="EMBL" id="HAE7581312.1"/>
    </source>
</evidence>
<dbReference type="AlphaFoldDB" id="A0A736I7D5"/>
<gene>
    <name evidence="1" type="ORF">GND75_002924</name>
</gene>
<reference evidence="1" key="2">
    <citation type="submission" date="2018-07" db="EMBL/GenBank/DDBJ databases">
        <authorList>
            <consortium name="NCBI Pathogen Detection Project"/>
        </authorList>
    </citation>
    <scope>NUCLEOTIDE SEQUENCE</scope>
    <source>
        <strain evidence="1">166-88</strain>
    </source>
</reference>
<name>A0A736I7D5_SALHO</name>
<dbReference type="EMBL" id="DAASYS010000012">
    <property type="protein sequence ID" value="HAE7581312.1"/>
    <property type="molecule type" value="Genomic_DNA"/>
</dbReference>
<protein>
    <submittedName>
        <fullName evidence="1">Cobalamin biosynthesis protein CbiX</fullName>
    </submittedName>
</protein>
<comment type="caution">
    <text evidence="1">The sequence shown here is derived from an EMBL/GenBank/DDBJ whole genome shotgun (WGS) entry which is preliminary data.</text>
</comment>
<accession>A0A736I7D5</accession>
<proteinExistence type="predicted"/>